<dbReference type="GO" id="GO:0043565">
    <property type="term" value="F:sequence-specific DNA binding"/>
    <property type="evidence" value="ECO:0007669"/>
    <property type="project" value="TreeGrafter"/>
</dbReference>
<dbReference type="GO" id="GO:0009891">
    <property type="term" value="P:positive regulation of biosynthetic process"/>
    <property type="evidence" value="ECO:0007669"/>
    <property type="project" value="UniProtKB-ARBA"/>
</dbReference>
<feature type="domain" description="HTH lysR-type" evidence="6">
    <location>
        <begin position="6"/>
        <end position="63"/>
    </location>
</feature>
<dbReference type="NCBIfam" id="NF008352">
    <property type="entry name" value="PRK11139.1"/>
    <property type="match status" value="1"/>
</dbReference>
<dbReference type="SUPFAM" id="SSF53850">
    <property type="entry name" value="Periplasmic binding protein-like II"/>
    <property type="match status" value="1"/>
</dbReference>
<evidence type="ECO:0000256" key="1">
    <source>
        <dbReference type="ARBA" id="ARBA00009437"/>
    </source>
</evidence>
<evidence type="ECO:0000259" key="6">
    <source>
        <dbReference type="PROSITE" id="PS50931"/>
    </source>
</evidence>
<evidence type="ECO:0000313" key="8">
    <source>
        <dbReference type="Proteomes" id="UP000182894"/>
    </source>
</evidence>
<keyword evidence="3" id="KW-0238">DNA-binding</keyword>
<dbReference type="InterPro" id="IPR005119">
    <property type="entry name" value="LysR_subst-bd"/>
</dbReference>
<protein>
    <submittedName>
        <fullName evidence="7">Transcriptional regulator, LysR family</fullName>
    </submittedName>
</protein>
<name>A0A1G7VFY1_9PSED</name>
<dbReference type="PANTHER" id="PTHR30537">
    <property type="entry name" value="HTH-TYPE TRANSCRIPTIONAL REGULATOR"/>
    <property type="match status" value="1"/>
</dbReference>
<dbReference type="InterPro" id="IPR058163">
    <property type="entry name" value="LysR-type_TF_proteobact-type"/>
</dbReference>
<evidence type="ECO:0000256" key="5">
    <source>
        <dbReference type="ARBA" id="ARBA00023163"/>
    </source>
</evidence>
<dbReference type="PANTHER" id="PTHR30537:SF74">
    <property type="entry name" value="HTH-TYPE TRANSCRIPTIONAL REGULATOR TRPI"/>
    <property type="match status" value="1"/>
</dbReference>
<dbReference type="Gene3D" id="1.10.10.10">
    <property type="entry name" value="Winged helix-like DNA-binding domain superfamily/Winged helix DNA-binding domain"/>
    <property type="match status" value="1"/>
</dbReference>
<dbReference type="InterPro" id="IPR036390">
    <property type="entry name" value="WH_DNA-bd_sf"/>
</dbReference>
<gene>
    <name evidence="7" type="ORF">SAMN05216605_102489</name>
</gene>
<dbReference type="FunFam" id="1.10.10.10:FF:000038">
    <property type="entry name" value="Glycine cleavage system transcriptional activator"/>
    <property type="match status" value="1"/>
</dbReference>
<accession>A0A1G7VFY1</accession>
<keyword evidence="8" id="KW-1185">Reference proteome</keyword>
<dbReference type="CDD" id="cd08432">
    <property type="entry name" value="PBP2_GcdR_TrpI_HvrB_AmpR_like"/>
    <property type="match status" value="1"/>
</dbReference>
<dbReference type="GO" id="GO:0003700">
    <property type="term" value="F:DNA-binding transcription factor activity"/>
    <property type="evidence" value="ECO:0007669"/>
    <property type="project" value="InterPro"/>
</dbReference>
<sequence length="309" mass="34417">MKKRLPPLNWLRAFEASARLLNFTHAAQELNLTQAAISQQLKALESQLGAALFKRLPRGLELTEAGMSYFPVVRESVERLAAATDEIFGQGHRSALIVRSSLVFFTHWLAMRLPQFRRLYPQINLRIASSIWVEDSESDADLDIRYGQGRWPGLKSERLTWDTLVPVCSAALAAGEPPLNQPQDLIRHELLHVLGYEDGWGYWLKKSGAEDVDSSQGLQFDTLISALEVAELGQGIALARSSLVRHLLDSGRLVAPFGSEVTTKEAFYLVYAAHSMVNPDAAAFAEWLCAEATDFRNATKSGSQEDYEQ</sequence>
<organism evidence="7 8">
    <name type="scientific">Pseudomonas abietaniphila</name>
    <dbReference type="NCBI Taxonomy" id="89065"/>
    <lineage>
        <taxon>Bacteria</taxon>
        <taxon>Pseudomonadati</taxon>
        <taxon>Pseudomonadota</taxon>
        <taxon>Gammaproteobacteria</taxon>
        <taxon>Pseudomonadales</taxon>
        <taxon>Pseudomonadaceae</taxon>
        <taxon>Pseudomonas</taxon>
    </lineage>
</organism>
<dbReference type="OrthoDB" id="5526340at2"/>
<dbReference type="PRINTS" id="PR00039">
    <property type="entry name" value="HTHLYSR"/>
</dbReference>
<dbReference type="InterPro" id="IPR036388">
    <property type="entry name" value="WH-like_DNA-bd_sf"/>
</dbReference>
<dbReference type="Pfam" id="PF03466">
    <property type="entry name" value="LysR_substrate"/>
    <property type="match status" value="1"/>
</dbReference>
<evidence type="ECO:0000313" key="7">
    <source>
        <dbReference type="EMBL" id="SDG58654.1"/>
    </source>
</evidence>
<reference evidence="8" key="1">
    <citation type="submission" date="2016-10" db="EMBL/GenBank/DDBJ databases">
        <authorList>
            <person name="Varghese N."/>
            <person name="Submissions S."/>
        </authorList>
    </citation>
    <scope>NUCLEOTIDE SEQUENCE [LARGE SCALE GENOMIC DNA]</scope>
    <source>
        <strain evidence="8">ATCC 700689</strain>
    </source>
</reference>
<dbReference type="Pfam" id="PF00126">
    <property type="entry name" value="HTH_1"/>
    <property type="match status" value="1"/>
</dbReference>
<keyword evidence="4" id="KW-0010">Activator</keyword>
<evidence type="ECO:0000256" key="3">
    <source>
        <dbReference type="ARBA" id="ARBA00023125"/>
    </source>
</evidence>
<dbReference type="STRING" id="89065.SAMN05216605_102489"/>
<evidence type="ECO:0000256" key="4">
    <source>
        <dbReference type="ARBA" id="ARBA00023159"/>
    </source>
</evidence>
<proteinExistence type="inferred from homology"/>
<dbReference type="PROSITE" id="PS50931">
    <property type="entry name" value="HTH_LYSR"/>
    <property type="match status" value="1"/>
</dbReference>
<dbReference type="SUPFAM" id="SSF46785">
    <property type="entry name" value="Winged helix' DNA-binding domain"/>
    <property type="match status" value="1"/>
</dbReference>
<comment type="similarity">
    <text evidence="1">Belongs to the LysR transcriptional regulatory family.</text>
</comment>
<dbReference type="GO" id="GO:0006351">
    <property type="term" value="P:DNA-templated transcription"/>
    <property type="evidence" value="ECO:0007669"/>
    <property type="project" value="TreeGrafter"/>
</dbReference>
<dbReference type="Gene3D" id="3.40.190.10">
    <property type="entry name" value="Periplasmic binding protein-like II"/>
    <property type="match status" value="2"/>
</dbReference>
<evidence type="ECO:0000256" key="2">
    <source>
        <dbReference type="ARBA" id="ARBA00023015"/>
    </source>
</evidence>
<dbReference type="RefSeq" id="WP_074750962.1">
    <property type="nucleotide sequence ID" value="NZ_FNCO01000002.1"/>
</dbReference>
<dbReference type="AlphaFoldDB" id="A0A1G7VFY1"/>
<keyword evidence="2" id="KW-0805">Transcription regulation</keyword>
<keyword evidence="5" id="KW-0804">Transcription</keyword>
<dbReference type="Proteomes" id="UP000182894">
    <property type="component" value="Unassembled WGS sequence"/>
</dbReference>
<dbReference type="EMBL" id="FNCO01000002">
    <property type="protein sequence ID" value="SDG58654.1"/>
    <property type="molecule type" value="Genomic_DNA"/>
</dbReference>
<dbReference type="InterPro" id="IPR000847">
    <property type="entry name" value="LysR_HTH_N"/>
</dbReference>